<keyword evidence="6" id="KW-0735">Signal-anchor</keyword>
<dbReference type="EMBL" id="CALNXJ010000039">
    <property type="protein sequence ID" value="CAH3144576.1"/>
    <property type="molecule type" value="Genomic_DNA"/>
</dbReference>
<evidence type="ECO:0000256" key="9">
    <source>
        <dbReference type="ARBA" id="ARBA00023136"/>
    </source>
</evidence>
<dbReference type="FunFam" id="3.90.550.50:FF:000001">
    <property type="entry name" value="Hexosyltransferase"/>
    <property type="match status" value="1"/>
</dbReference>
<keyword evidence="7" id="KW-1133">Transmembrane helix</keyword>
<dbReference type="SUPFAM" id="SSF53448">
    <property type="entry name" value="Nucleotide-diphospho-sugar transferases"/>
    <property type="match status" value="1"/>
</dbReference>
<evidence type="ECO:0000256" key="11">
    <source>
        <dbReference type="RuleBase" id="RU363063"/>
    </source>
</evidence>
<evidence type="ECO:0000256" key="5">
    <source>
        <dbReference type="ARBA" id="ARBA00022692"/>
    </source>
</evidence>
<evidence type="ECO:0000313" key="13">
    <source>
        <dbReference type="Proteomes" id="UP001159428"/>
    </source>
</evidence>
<evidence type="ECO:0000256" key="4">
    <source>
        <dbReference type="ARBA" id="ARBA00022679"/>
    </source>
</evidence>
<comment type="caution">
    <text evidence="12">The sequence shown here is derived from an EMBL/GenBank/DDBJ whole genome shotgun (WGS) entry which is preliminary data.</text>
</comment>
<sequence length="331" mass="38100">LAIRTLRKCIPLILICLLLLVVWTLRMTLNNINDKVILMASSSVYNEPETTALKREDTVNSSDQEVYSQNLRTKLLTNATCPLDPLLFLILVSSNVGNFNRRQLIRKTWGTDHSIETKWKTVFLLGKNNNERVMENATVESGVYGDIVQGDYQEHFWNMSYKVAMGFEWAVKYCNFYYVLKADDDVFVNTLGLVDFLIKQTTPMSKLYTGHIMVGSPVLRNGRYGVTLEEYNETLYKPYCSGGGYILSRDVVETFSSYYDVLKPLKIDDAYIGILAEKAGIKVIHNKEFRMYADKCEYREATLVQHPARGDCALMLYHRMISWKSKMYRNG</sequence>
<organism evidence="12 13">
    <name type="scientific">Pocillopora meandrina</name>
    <dbReference type="NCBI Taxonomy" id="46732"/>
    <lineage>
        <taxon>Eukaryota</taxon>
        <taxon>Metazoa</taxon>
        <taxon>Cnidaria</taxon>
        <taxon>Anthozoa</taxon>
        <taxon>Hexacorallia</taxon>
        <taxon>Scleractinia</taxon>
        <taxon>Astrocoeniina</taxon>
        <taxon>Pocilloporidae</taxon>
        <taxon>Pocillopora</taxon>
    </lineage>
</organism>
<reference evidence="12 13" key="1">
    <citation type="submission" date="2022-05" db="EMBL/GenBank/DDBJ databases">
        <authorList>
            <consortium name="Genoscope - CEA"/>
            <person name="William W."/>
        </authorList>
    </citation>
    <scope>NUCLEOTIDE SEQUENCE [LARGE SCALE GENOMIC DNA]</scope>
</reference>
<keyword evidence="13" id="KW-1185">Reference proteome</keyword>
<proteinExistence type="inferred from homology"/>
<dbReference type="Pfam" id="PF01762">
    <property type="entry name" value="Galactosyl_T"/>
    <property type="match status" value="1"/>
</dbReference>
<dbReference type="InterPro" id="IPR029044">
    <property type="entry name" value="Nucleotide-diphossugar_trans"/>
</dbReference>
<keyword evidence="10" id="KW-0325">Glycoprotein</keyword>
<dbReference type="Gene3D" id="3.90.550.50">
    <property type="match status" value="1"/>
</dbReference>
<comment type="similarity">
    <text evidence="2 11">Belongs to the glycosyltransferase 31 family.</text>
</comment>
<name>A0AAU9XD24_9CNID</name>
<evidence type="ECO:0000256" key="7">
    <source>
        <dbReference type="ARBA" id="ARBA00022989"/>
    </source>
</evidence>
<protein>
    <recommendedName>
        <fullName evidence="11">Hexosyltransferase</fullName>
        <ecNumber evidence="11">2.4.1.-</ecNumber>
    </recommendedName>
</protein>
<keyword evidence="3 11" id="KW-0328">Glycosyltransferase</keyword>
<dbReference type="PANTHER" id="PTHR11214:SF365">
    <property type="entry name" value="HEXOSYLTRANSFERASE"/>
    <property type="match status" value="1"/>
</dbReference>
<accession>A0AAU9XD24</accession>
<evidence type="ECO:0000256" key="8">
    <source>
        <dbReference type="ARBA" id="ARBA00023034"/>
    </source>
</evidence>
<evidence type="ECO:0000256" key="1">
    <source>
        <dbReference type="ARBA" id="ARBA00004323"/>
    </source>
</evidence>
<evidence type="ECO:0000256" key="10">
    <source>
        <dbReference type="ARBA" id="ARBA00023180"/>
    </source>
</evidence>
<evidence type="ECO:0000256" key="6">
    <source>
        <dbReference type="ARBA" id="ARBA00022968"/>
    </source>
</evidence>
<dbReference type="PANTHER" id="PTHR11214">
    <property type="entry name" value="BETA-1,3-N-ACETYLGLUCOSAMINYLTRANSFERASE"/>
    <property type="match status" value="1"/>
</dbReference>
<keyword evidence="5" id="KW-0812">Transmembrane</keyword>
<dbReference type="GO" id="GO:0006493">
    <property type="term" value="P:protein O-linked glycosylation"/>
    <property type="evidence" value="ECO:0007669"/>
    <property type="project" value="TreeGrafter"/>
</dbReference>
<evidence type="ECO:0000256" key="3">
    <source>
        <dbReference type="ARBA" id="ARBA00022676"/>
    </source>
</evidence>
<evidence type="ECO:0000256" key="2">
    <source>
        <dbReference type="ARBA" id="ARBA00008661"/>
    </source>
</evidence>
<keyword evidence="9" id="KW-0472">Membrane</keyword>
<comment type="subcellular location">
    <subcellularLocation>
        <location evidence="1 11">Golgi apparatus membrane</location>
        <topology evidence="1 11">Single-pass type II membrane protein</topology>
    </subcellularLocation>
</comment>
<feature type="non-terminal residue" evidence="12">
    <location>
        <position position="1"/>
    </location>
</feature>
<dbReference type="Proteomes" id="UP001159428">
    <property type="component" value="Unassembled WGS sequence"/>
</dbReference>
<dbReference type="EC" id="2.4.1.-" evidence="11"/>
<keyword evidence="4" id="KW-0808">Transferase</keyword>
<keyword evidence="8 11" id="KW-0333">Golgi apparatus</keyword>
<dbReference type="AlphaFoldDB" id="A0AAU9XD24"/>
<gene>
    <name evidence="12" type="ORF">PMEA_00021128</name>
</gene>
<dbReference type="GO" id="GO:0016758">
    <property type="term" value="F:hexosyltransferase activity"/>
    <property type="evidence" value="ECO:0007669"/>
    <property type="project" value="InterPro"/>
</dbReference>
<dbReference type="GO" id="GO:0000139">
    <property type="term" value="C:Golgi membrane"/>
    <property type="evidence" value="ECO:0007669"/>
    <property type="project" value="UniProtKB-SubCell"/>
</dbReference>
<dbReference type="InterPro" id="IPR002659">
    <property type="entry name" value="Glyco_trans_31"/>
</dbReference>
<evidence type="ECO:0000313" key="12">
    <source>
        <dbReference type="EMBL" id="CAH3144576.1"/>
    </source>
</evidence>